<evidence type="ECO:0000256" key="8">
    <source>
        <dbReference type="RuleBase" id="RU003923"/>
    </source>
</evidence>
<dbReference type="InterPro" id="IPR001992">
    <property type="entry name" value="T2SS_GspF/T4SS_PilC_CS"/>
</dbReference>
<keyword evidence="9" id="KW-0175">Coiled coil</keyword>
<comment type="caution">
    <text evidence="12">The sequence shown here is derived from an EMBL/GenBank/DDBJ whole genome shotgun (WGS) entry which is preliminary data.</text>
</comment>
<evidence type="ECO:0000256" key="3">
    <source>
        <dbReference type="ARBA" id="ARBA00022448"/>
    </source>
</evidence>
<dbReference type="PANTHER" id="PTHR30012">
    <property type="entry name" value="GENERAL SECRETION PATHWAY PROTEIN"/>
    <property type="match status" value="1"/>
</dbReference>
<keyword evidence="7 10" id="KW-0472">Membrane</keyword>
<reference evidence="12" key="1">
    <citation type="submission" date="2021-02" db="EMBL/GenBank/DDBJ databases">
        <title>The CRISPR/cas machinery reduction and long-range gene transfer in the hot spring cyanobacterium Synechococcus.</title>
        <authorList>
            <person name="Dvorak P."/>
            <person name="Jahodarova E."/>
            <person name="Hasler P."/>
            <person name="Poulickova A."/>
        </authorList>
    </citation>
    <scope>NUCLEOTIDE SEQUENCE</scope>
    <source>
        <strain evidence="12">Rupite</strain>
    </source>
</reference>
<evidence type="ECO:0000256" key="5">
    <source>
        <dbReference type="ARBA" id="ARBA00022692"/>
    </source>
</evidence>
<evidence type="ECO:0000259" key="11">
    <source>
        <dbReference type="Pfam" id="PF00482"/>
    </source>
</evidence>
<feature type="transmembrane region" description="Helical" evidence="10">
    <location>
        <begin position="225"/>
        <end position="243"/>
    </location>
</feature>
<keyword evidence="5 8" id="KW-0812">Transmembrane</keyword>
<organism evidence="12 13">
    <name type="scientific">Thermostichus vulcanus str. 'Rupite'</name>
    <dbReference type="NCBI Taxonomy" id="2813851"/>
    <lineage>
        <taxon>Bacteria</taxon>
        <taxon>Bacillati</taxon>
        <taxon>Cyanobacteriota</taxon>
        <taxon>Cyanophyceae</taxon>
        <taxon>Thermostichales</taxon>
        <taxon>Thermostichaceae</taxon>
        <taxon>Thermostichus</taxon>
    </lineage>
</organism>
<evidence type="ECO:0000256" key="6">
    <source>
        <dbReference type="ARBA" id="ARBA00022989"/>
    </source>
</evidence>
<evidence type="ECO:0000313" key="13">
    <source>
        <dbReference type="Proteomes" id="UP000830835"/>
    </source>
</evidence>
<feature type="coiled-coil region" evidence="9">
    <location>
        <begin position="148"/>
        <end position="175"/>
    </location>
</feature>
<feature type="transmembrane region" description="Helical" evidence="10">
    <location>
        <begin position="381"/>
        <end position="405"/>
    </location>
</feature>
<dbReference type="EMBL" id="JAFIRA010000014">
    <property type="protein sequence ID" value="MCJ2542691.1"/>
    <property type="molecule type" value="Genomic_DNA"/>
</dbReference>
<gene>
    <name evidence="12" type="ORF">JX360_07185</name>
</gene>
<evidence type="ECO:0000256" key="7">
    <source>
        <dbReference type="ARBA" id="ARBA00023136"/>
    </source>
</evidence>
<protein>
    <submittedName>
        <fullName evidence="12">Type II secretion system F family protein</fullName>
    </submittedName>
</protein>
<comment type="similarity">
    <text evidence="2 8">Belongs to the GSP F family.</text>
</comment>
<dbReference type="PANTHER" id="PTHR30012:SF0">
    <property type="entry name" value="TYPE II SECRETION SYSTEM PROTEIN F-RELATED"/>
    <property type="match status" value="1"/>
</dbReference>
<evidence type="ECO:0000313" key="12">
    <source>
        <dbReference type="EMBL" id="MCJ2542691.1"/>
    </source>
</evidence>
<keyword evidence="3 8" id="KW-0813">Transport</keyword>
<proteinExistence type="inferred from homology"/>
<evidence type="ECO:0000256" key="2">
    <source>
        <dbReference type="ARBA" id="ARBA00005745"/>
    </source>
</evidence>
<name>A0ABT0CA80_THEVL</name>
<evidence type="ECO:0000256" key="1">
    <source>
        <dbReference type="ARBA" id="ARBA00004651"/>
    </source>
</evidence>
<dbReference type="InterPro" id="IPR018076">
    <property type="entry name" value="T2SS_GspF_dom"/>
</dbReference>
<comment type="subcellular location">
    <subcellularLocation>
        <location evidence="1 8">Cell membrane</location>
        <topology evidence="1 8">Multi-pass membrane protein</topology>
    </subcellularLocation>
</comment>
<evidence type="ECO:0000256" key="9">
    <source>
        <dbReference type="SAM" id="Coils"/>
    </source>
</evidence>
<sequence length="409" mass="44950">MPRFKVRGLQAGQPVRRTVVANSLADARSRLRQEGIFAKPEDIQEEKPLISFDKSSFDLSMMGSIDTRDKAVFSRQFAALINSGVSMVRSLTIMEEQTGNPKLKKYLKAIRSDVEAGKNLSDSIRPFPDAFDGLYCSMVQAGEVGGVLDEVLNRLAKLLEDMDRLQKQIKSAMTYPVVVTILATAIFLGMVLFILPTFESIYNDLGGELPAFTQFFINISKFLRTPQYSLGLVGFLVALFFAYQRFYRTPAGKETIDAIALKLPIFGDLIQKSAVARFCRTFGALTRSGVPVLTSLEIVRDTSGNQVVANAIDASRQAISEGGQIAPALDKAKVFPLMAVQMISVGEETGELDAMLMKTADFYELEVEEAVRALTSLIEPLMIVVLGGMVGCIIVAMYLPMFGVFDLVK</sequence>
<accession>A0ABT0CA80</accession>
<feature type="domain" description="Type II secretion system protein GspF" evidence="11">
    <location>
        <begin position="278"/>
        <end position="400"/>
    </location>
</feature>
<dbReference type="Pfam" id="PF00482">
    <property type="entry name" value="T2SSF"/>
    <property type="match status" value="2"/>
</dbReference>
<evidence type="ECO:0000256" key="10">
    <source>
        <dbReference type="SAM" id="Phobius"/>
    </source>
</evidence>
<dbReference type="PROSITE" id="PS00874">
    <property type="entry name" value="T2SP_F"/>
    <property type="match status" value="1"/>
</dbReference>
<dbReference type="PRINTS" id="PR00812">
    <property type="entry name" value="BCTERIALGSPF"/>
</dbReference>
<dbReference type="InterPro" id="IPR003004">
    <property type="entry name" value="GspF/PilC"/>
</dbReference>
<feature type="domain" description="Type II secretion system protein GspF" evidence="11">
    <location>
        <begin position="73"/>
        <end position="196"/>
    </location>
</feature>
<keyword evidence="13" id="KW-1185">Reference proteome</keyword>
<dbReference type="InterPro" id="IPR042094">
    <property type="entry name" value="T2SS_GspF_sf"/>
</dbReference>
<evidence type="ECO:0000256" key="4">
    <source>
        <dbReference type="ARBA" id="ARBA00022475"/>
    </source>
</evidence>
<dbReference type="RefSeq" id="WP_244349972.1">
    <property type="nucleotide sequence ID" value="NZ_JAFIRA010000014.1"/>
</dbReference>
<keyword evidence="4" id="KW-1003">Cell membrane</keyword>
<keyword evidence="6 10" id="KW-1133">Transmembrane helix</keyword>
<feature type="transmembrane region" description="Helical" evidence="10">
    <location>
        <begin position="172"/>
        <end position="195"/>
    </location>
</feature>
<dbReference type="Gene3D" id="1.20.81.30">
    <property type="entry name" value="Type II secretion system (T2SS), domain F"/>
    <property type="match status" value="2"/>
</dbReference>
<dbReference type="Proteomes" id="UP000830835">
    <property type="component" value="Unassembled WGS sequence"/>
</dbReference>